<name>A0ABW4XG00_9GAMM</name>
<dbReference type="PROSITE" id="PS51257">
    <property type="entry name" value="PROKAR_LIPOPROTEIN"/>
    <property type="match status" value="1"/>
</dbReference>
<comment type="caution">
    <text evidence="2">The sequence shown here is derived from an EMBL/GenBank/DDBJ whole genome shotgun (WGS) entry which is preliminary data.</text>
</comment>
<keyword evidence="1" id="KW-0732">Signal</keyword>
<evidence type="ECO:0000313" key="2">
    <source>
        <dbReference type="EMBL" id="MFD2094400.1"/>
    </source>
</evidence>
<dbReference type="Proteomes" id="UP001597380">
    <property type="component" value="Unassembled WGS sequence"/>
</dbReference>
<organism evidence="2 3">
    <name type="scientific">Corallincola platygyrae</name>
    <dbReference type="NCBI Taxonomy" id="1193278"/>
    <lineage>
        <taxon>Bacteria</taxon>
        <taxon>Pseudomonadati</taxon>
        <taxon>Pseudomonadota</taxon>
        <taxon>Gammaproteobacteria</taxon>
        <taxon>Alteromonadales</taxon>
        <taxon>Psychromonadaceae</taxon>
        <taxon>Corallincola</taxon>
    </lineage>
</organism>
<reference evidence="3" key="1">
    <citation type="journal article" date="2019" name="Int. J. Syst. Evol. Microbiol.">
        <title>The Global Catalogue of Microorganisms (GCM) 10K type strain sequencing project: providing services to taxonomists for standard genome sequencing and annotation.</title>
        <authorList>
            <consortium name="The Broad Institute Genomics Platform"/>
            <consortium name="The Broad Institute Genome Sequencing Center for Infectious Disease"/>
            <person name="Wu L."/>
            <person name="Ma J."/>
        </authorList>
    </citation>
    <scope>NUCLEOTIDE SEQUENCE [LARGE SCALE GENOMIC DNA]</scope>
    <source>
        <strain evidence="3">CGMCC 1.10992</strain>
    </source>
</reference>
<evidence type="ECO:0000256" key="1">
    <source>
        <dbReference type="SAM" id="SignalP"/>
    </source>
</evidence>
<dbReference type="EMBL" id="JBHUHT010000003">
    <property type="protein sequence ID" value="MFD2094400.1"/>
    <property type="molecule type" value="Genomic_DNA"/>
</dbReference>
<dbReference type="RefSeq" id="WP_345337769.1">
    <property type="nucleotide sequence ID" value="NZ_BAABLI010000003.1"/>
</dbReference>
<evidence type="ECO:0000313" key="3">
    <source>
        <dbReference type="Proteomes" id="UP001597380"/>
    </source>
</evidence>
<keyword evidence="3" id="KW-1185">Reference proteome</keyword>
<sequence length="133" mass="15128">MQRFIVMILLILASSACSADPSGKAADTGAPASGEVRQTSAGSLVAWDESKAEWVDIETFWLRYAEANGGLTWGKSREYPEYDKVKEFDKLLIELDQGNCLMEFFHSRWRRANDVRRWDDAFNEYGGCPFVFD</sequence>
<feature type="signal peptide" evidence="1">
    <location>
        <begin position="1"/>
        <end position="19"/>
    </location>
</feature>
<gene>
    <name evidence="2" type="ORF">ACFSJ3_00245</name>
</gene>
<protein>
    <submittedName>
        <fullName evidence="2">Uncharacterized protein</fullName>
    </submittedName>
</protein>
<feature type="chain" id="PRO_5045261611" evidence="1">
    <location>
        <begin position="20"/>
        <end position="133"/>
    </location>
</feature>
<proteinExistence type="predicted"/>
<accession>A0ABW4XG00</accession>